<accession>A0ABP1QQN5</accession>
<evidence type="ECO:0000313" key="1">
    <source>
        <dbReference type="EMBL" id="CAL8108002.1"/>
    </source>
</evidence>
<evidence type="ECO:0008006" key="3">
    <source>
        <dbReference type="Google" id="ProtNLM"/>
    </source>
</evidence>
<protein>
    <recommendedName>
        <fullName evidence="3">Dynein heavy chain linker domain-containing protein</fullName>
    </recommendedName>
</protein>
<keyword evidence="2" id="KW-1185">Reference proteome</keyword>
<name>A0ABP1QQN5_9HEXA</name>
<sequence length="143" mass="17007">MDIATKMEHLMSELNEFQCKQREFHESVIVTDHPGRSPELRKALCNMEFSAQTRKAQFKIMLDREYQIWKQIKFEWFKPLIDADFGNMTMEELHAMVKKCKDGVKIAIEKNDVFKNLMETWTPLKTELCAGMDELRLRVFPPY</sequence>
<organism evidence="1 2">
    <name type="scientific">Orchesella dallaii</name>
    <dbReference type="NCBI Taxonomy" id="48710"/>
    <lineage>
        <taxon>Eukaryota</taxon>
        <taxon>Metazoa</taxon>
        <taxon>Ecdysozoa</taxon>
        <taxon>Arthropoda</taxon>
        <taxon>Hexapoda</taxon>
        <taxon>Collembola</taxon>
        <taxon>Entomobryomorpha</taxon>
        <taxon>Entomobryoidea</taxon>
        <taxon>Orchesellidae</taxon>
        <taxon>Orchesellinae</taxon>
        <taxon>Orchesella</taxon>
    </lineage>
</organism>
<dbReference type="Proteomes" id="UP001642540">
    <property type="component" value="Unassembled WGS sequence"/>
</dbReference>
<reference evidence="1 2" key="1">
    <citation type="submission" date="2024-08" db="EMBL/GenBank/DDBJ databases">
        <authorList>
            <person name="Cucini C."/>
            <person name="Frati F."/>
        </authorList>
    </citation>
    <scope>NUCLEOTIDE SEQUENCE [LARGE SCALE GENOMIC DNA]</scope>
</reference>
<gene>
    <name evidence="1" type="ORF">ODALV1_LOCUS12842</name>
</gene>
<evidence type="ECO:0000313" key="2">
    <source>
        <dbReference type="Proteomes" id="UP001642540"/>
    </source>
</evidence>
<comment type="caution">
    <text evidence="1">The sequence shown here is derived from an EMBL/GenBank/DDBJ whole genome shotgun (WGS) entry which is preliminary data.</text>
</comment>
<dbReference type="EMBL" id="CAXLJM020000039">
    <property type="protein sequence ID" value="CAL8108002.1"/>
    <property type="molecule type" value="Genomic_DNA"/>
</dbReference>
<proteinExistence type="predicted"/>